<keyword evidence="2" id="KW-0547">Nucleotide-binding</keyword>
<evidence type="ECO:0000313" key="8">
    <source>
        <dbReference type="Proteomes" id="UP001595783"/>
    </source>
</evidence>
<evidence type="ECO:0000256" key="4">
    <source>
        <dbReference type="ARBA" id="ARBA00023134"/>
    </source>
</evidence>
<feature type="non-terminal residue" evidence="7">
    <location>
        <position position="292"/>
    </location>
</feature>
<evidence type="ECO:0000256" key="1">
    <source>
        <dbReference type="ARBA" id="ARBA00004370"/>
    </source>
</evidence>
<organism evidence="7 8">
    <name type="scientific">Helicobacter baculiformis</name>
    <dbReference type="NCBI Taxonomy" id="427351"/>
    <lineage>
        <taxon>Bacteria</taxon>
        <taxon>Pseudomonadati</taxon>
        <taxon>Campylobacterota</taxon>
        <taxon>Epsilonproteobacteria</taxon>
        <taxon>Campylobacterales</taxon>
        <taxon>Helicobacteraceae</taxon>
        <taxon>Helicobacter</taxon>
    </lineage>
</organism>
<evidence type="ECO:0000256" key="5">
    <source>
        <dbReference type="ARBA" id="ARBA00023136"/>
    </source>
</evidence>
<dbReference type="InterPro" id="IPR045063">
    <property type="entry name" value="Dynamin_N"/>
</dbReference>
<dbReference type="PANTHER" id="PTHR10465">
    <property type="entry name" value="TRANSMEMBRANE GTPASE FZO1"/>
    <property type="match status" value="1"/>
</dbReference>
<dbReference type="SUPFAM" id="SSF52540">
    <property type="entry name" value="P-loop containing nucleoside triphosphate hydrolases"/>
    <property type="match status" value="1"/>
</dbReference>
<protein>
    <submittedName>
        <fullName evidence="7">Dynamin family protein</fullName>
    </submittedName>
</protein>
<evidence type="ECO:0000259" key="6">
    <source>
        <dbReference type="Pfam" id="PF00350"/>
    </source>
</evidence>
<gene>
    <name evidence="7" type="ORF">ACFOPX_08480</name>
</gene>
<comment type="caution">
    <text evidence="7">The sequence shown here is derived from an EMBL/GenBank/DDBJ whole genome shotgun (WGS) entry which is preliminary data.</text>
</comment>
<keyword evidence="5" id="KW-0472">Membrane</keyword>
<evidence type="ECO:0000256" key="3">
    <source>
        <dbReference type="ARBA" id="ARBA00022801"/>
    </source>
</evidence>
<evidence type="ECO:0000256" key="2">
    <source>
        <dbReference type="ARBA" id="ARBA00022741"/>
    </source>
</evidence>
<dbReference type="InterPro" id="IPR027094">
    <property type="entry name" value="Mitofusin_fam"/>
</dbReference>
<dbReference type="Proteomes" id="UP001595783">
    <property type="component" value="Unassembled WGS sequence"/>
</dbReference>
<dbReference type="InterPro" id="IPR027417">
    <property type="entry name" value="P-loop_NTPase"/>
</dbReference>
<dbReference type="PANTHER" id="PTHR10465:SF0">
    <property type="entry name" value="SARCALUMENIN"/>
    <property type="match status" value="1"/>
</dbReference>
<dbReference type="Pfam" id="PF00350">
    <property type="entry name" value="Dynamin_N"/>
    <property type="match status" value="1"/>
</dbReference>
<name>A0ABV7ZIX6_9HELI</name>
<keyword evidence="4" id="KW-0342">GTP-binding</keyword>
<reference evidence="8" key="1">
    <citation type="journal article" date="2019" name="Int. J. Syst. Evol. Microbiol.">
        <title>The Global Catalogue of Microorganisms (GCM) 10K type strain sequencing project: providing services to taxonomists for standard genome sequencing and annotation.</title>
        <authorList>
            <consortium name="The Broad Institute Genomics Platform"/>
            <consortium name="The Broad Institute Genome Sequencing Center for Infectious Disease"/>
            <person name="Wu L."/>
            <person name="Ma J."/>
        </authorList>
    </citation>
    <scope>NUCLEOTIDE SEQUENCE [LARGE SCALE GENOMIC DNA]</scope>
    <source>
        <strain evidence="8">CCUG 53816</strain>
    </source>
</reference>
<keyword evidence="8" id="KW-1185">Reference proteome</keyword>
<evidence type="ECO:0000313" key="7">
    <source>
        <dbReference type="EMBL" id="MFC3848538.1"/>
    </source>
</evidence>
<feature type="domain" description="Dynamin N-terminal" evidence="6">
    <location>
        <begin position="50"/>
        <end position="162"/>
    </location>
</feature>
<comment type="subcellular location">
    <subcellularLocation>
        <location evidence="1">Membrane</location>
    </subcellularLocation>
</comment>
<keyword evidence="3" id="KW-0378">Hydrolase</keyword>
<dbReference type="EMBL" id="JBHRZO010000074">
    <property type="protein sequence ID" value="MFC3848538.1"/>
    <property type="molecule type" value="Genomic_DNA"/>
</dbReference>
<dbReference type="Gene3D" id="3.40.50.300">
    <property type="entry name" value="P-loop containing nucleotide triphosphate hydrolases"/>
    <property type="match status" value="1"/>
</dbReference>
<dbReference type="RefSeq" id="WP_382262872.1">
    <property type="nucleotide sequence ID" value="NZ_JBHRZO010000074.1"/>
</dbReference>
<accession>A0ABV7ZIX6</accession>
<sequence>MKIWGFYMLVRQNYLRFLESVKSLEIVCLQGLQSDIQTLQTEIEHQELLIPVIGGFSAGKSSLLNAFLGRDILGVAITPETAIATELRYSTSERVETVSDEGVVTSFALADLAHAQAQASQFNHLKVFLNSTQLQAIEPLILVDMPGYNAPIEAHNKALLRYGAAGGGGVYFIALVCAATEKIITQSFLRELEGIERANKQFSLALSKTNLVAPSDLEEIKQAVAQQLSLYFKYTGQITHLDHRNGGTVLEQILQSIDREALFKCIFHARLELLYFNMHSSLQTAITGLHNS</sequence>
<proteinExistence type="predicted"/>